<dbReference type="Proteomes" id="UP000037778">
    <property type="component" value="Unassembled WGS sequence"/>
</dbReference>
<evidence type="ECO:0000256" key="2">
    <source>
        <dbReference type="ARBA" id="ARBA00022801"/>
    </source>
</evidence>
<dbReference type="InterPro" id="IPR007560">
    <property type="entry name" value="Restrct_endonuc_IV_Mrr"/>
</dbReference>
<feature type="coiled-coil region" evidence="3">
    <location>
        <begin position="108"/>
        <end position="176"/>
    </location>
</feature>
<comment type="caution">
    <text evidence="6">The sequence shown here is derived from an EMBL/GenBank/DDBJ whole genome shotgun (WGS) entry which is preliminary data.</text>
</comment>
<dbReference type="PANTHER" id="PTHR30015">
    <property type="entry name" value="MRR RESTRICTION SYSTEM PROTEIN"/>
    <property type="match status" value="1"/>
</dbReference>
<evidence type="ECO:0000313" key="7">
    <source>
        <dbReference type="Proteomes" id="UP000037778"/>
    </source>
</evidence>
<dbReference type="GO" id="GO:0000166">
    <property type="term" value="F:nucleotide binding"/>
    <property type="evidence" value="ECO:0007669"/>
    <property type="project" value="InterPro"/>
</dbReference>
<keyword evidence="7" id="KW-1185">Reference proteome</keyword>
<accession>A0A0M9DDU7</accession>
<evidence type="ECO:0000256" key="1">
    <source>
        <dbReference type="ARBA" id="ARBA00022490"/>
    </source>
</evidence>
<feature type="transmembrane region" description="Helical" evidence="4">
    <location>
        <begin position="12"/>
        <end position="30"/>
    </location>
</feature>
<feature type="transmembrane region" description="Helical" evidence="4">
    <location>
        <begin position="36"/>
        <end position="53"/>
    </location>
</feature>
<reference evidence="6 7" key="1">
    <citation type="journal article" date="2015" name="Genome Biol. Evol.">
        <title>Functionally Structured Genomes in Lactobacillus kunkeei Colonizing the Honey Crop and Food Products of Honeybees and Stingless Bees.</title>
        <authorList>
            <person name="Tamarit D."/>
            <person name="Ellegaard K.M."/>
            <person name="Wikander J."/>
            <person name="Olofsson T."/>
            <person name="Vasquez A."/>
            <person name="Andersson S.G."/>
        </authorList>
    </citation>
    <scope>NUCLEOTIDE SEQUENCE [LARGE SCALE GENOMIC DNA]</scope>
    <source>
        <strain evidence="6 7">LAko</strain>
    </source>
</reference>
<dbReference type="InterPro" id="IPR011856">
    <property type="entry name" value="tRNA_endonuc-like_dom_sf"/>
</dbReference>
<dbReference type="GO" id="GO:0015666">
    <property type="term" value="F:restriction endodeoxyribonuclease activity"/>
    <property type="evidence" value="ECO:0007669"/>
    <property type="project" value="TreeGrafter"/>
</dbReference>
<dbReference type="GO" id="GO:0003677">
    <property type="term" value="F:DNA binding"/>
    <property type="evidence" value="ECO:0007669"/>
    <property type="project" value="InterPro"/>
</dbReference>
<dbReference type="SUPFAM" id="SSF52980">
    <property type="entry name" value="Restriction endonuclease-like"/>
    <property type="match status" value="1"/>
</dbReference>
<name>A0A0M9DDU7_9LACO</name>
<evidence type="ECO:0000256" key="4">
    <source>
        <dbReference type="SAM" id="Phobius"/>
    </source>
</evidence>
<dbReference type="GO" id="GO:0009307">
    <property type="term" value="P:DNA restriction-modification system"/>
    <property type="evidence" value="ECO:0007669"/>
    <property type="project" value="InterPro"/>
</dbReference>
<dbReference type="InterPro" id="IPR010978">
    <property type="entry name" value="tRNA-bd_arm"/>
</dbReference>
<dbReference type="InterPro" id="IPR011335">
    <property type="entry name" value="Restrct_endonuc-II-like"/>
</dbReference>
<keyword evidence="2" id="KW-0378">Hydrolase</keyword>
<dbReference type="PATRIC" id="fig|148814.8.peg.86"/>
<keyword evidence="1" id="KW-0963">Cytoplasm</keyword>
<evidence type="ECO:0000259" key="5">
    <source>
        <dbReference type="Pfam" id="PF04471"/>
    </source>
</evidence>
<dbReference type="EMBL" id="JXCY01000002">
    <property type="protein sequence ID" value="KOY76996.1"/>
    <property type="molecule type" value="Genomic_DNA"/>
</dbReference>
<protein>
    <recommendedName>
        <fullName evidence="5">Restriction endonuclease type IV Mrr domain-containing protein</fullName>
    </recommendedName>
</protein>
<evidence type="ECO:0000313" key="6">
    <source>
        <dbReference type="EMBL" id="KOY76996.1"/>
    </source>
</evidence>
<keyword evidence="4" id="KW-0472">Membrane</keyword>
<sequence>MKISHFIRRFIWIIITLKIIDIVVATIHQSKVYDQLTALCIAFTLLVIGYCILPKSDKHFIKTIKNNLSRHQTYTFKKTPVISNQMTYQNQAVDISRQQYQAQSTPYLNELSMLKRQLDEMNERIESQKAYRNQLSKQINELNIKYQQLNELTEQHDGLVEDIKRLQDQRNQLADAHVTDEYQSFMDYQSKQKLATIDNFDGYQFETFTCDLLKALGFSDIKRTQGSSDFGVDVYAKNGDTSYVFQCKLYASPVGIKAVQEANSGRSYYNCKKAVVITNSYFTPHAISASEKLDIDLWNRDKLASLIAEANV</sequence>
<feature type="domain" description="Restriction endonuclease type IV Mrr" evidence="5">
    <location>
        <begin position="197"/>
        <end position="307"/>
    </location>
</feature>
<keyword evidence="4" id="KW-1133">Transmembrane helix</keyword>
<dbReference type="RefSeq" id="WP_155444012.1">
    <property type="nucleotide sequence ID" value="NZ_JXCY01000002.1"/>
</dbReference>
<evidence type="ECO:0000256" key="3">
    <source>
        <dbReference type="SAM" id="Coils"/>
    </source>
</evidence>
<keyword evidence="4" id="KW-0812">Transmembrane</keyword>
<dbReference type="Pfam" id="PF04471">
    <property type="entry name" value="Mrr_cat"/>
    <property type="match status" value="1"/>
</dbReference>
<dbReference type="AlphaFoldDB" id="A0A0M9DDU7"/>
<proteinExistence type="predicted"/>
<dbReference type="PANTHER" id="PTHR30015:SF6">
    <property type="entry name" value="SLL1429 PROTEIN"/>
    <property type="match status" value="1"/>
</dbReference>
<gene>
    <name evidence="6" type="ORF">RZ71_08920</name>
</gene>
<organism evidence="6 7">
    <name type="scientific">Apilactobacillus kunkeei</name>
    <dbReference type="NCBI Taxonomy" id="148814"/>
    <lineage>
        <taxon>Bacteria</taxon>
        <taxon>Bacillati</taxon>
        <taxon>Bacillota</taxon>
        <taxon>Bacilli</taxon>
        <taxon>Lactobacillales</taxon>
        <taxon>Lactobacillaceae</taxon>
        <taxon>Apilactobacillus</taxon>
    </lineage>
</organism>
<dbReference type="InterPro" id="IPR052906">
    <property type="entry name" value="Type_IV_Methyl-Rstrct_Enzyme"/>
</dbReference>
<keyword evidence="3" id="KW-0175">Coiled coil</keyword>
<dbReference type="Gene3D" id="3.40.1350.10">
    <property type="match status" value="1"/>
</dbReference>
<dbReference type="SUPFAM" id="SSF46589">
    <property type="entry name" value="tRNA-binding arm"/>
    <property type="match status" value="1"/>
</dbReference>